<evidence type="ECO:0000256" key="1">
    <source>
        <dbReference type="ARBA" id="ARBA00009846"/>
    </source>
</evidence>
<gene>
    <name evidence="4" type="primary">ycf20</name>
</gene>
<protein>
    <recommendedName>
        <fullName evidence="2">Uncharacterized protein ycf20</fullName>
    </recommendedName>
</protein>
<accession>A0A1C8XSB8</accession>
<dbReference type="Pfam" id="PF04483">
    <property type="entry name" value="DUF565"/>
    <property type="match status" value="1"/>
</dbReference>
<keyword evidence="3" id="KW-0812">Transmembrane</keyword>
<comment type="similarity">
    <text evidence="1">Belongs to the ycf20 family.</text>
</comment>
<evidence type="ECO:0000256" key="3">
    <source>
        <dbReference type="SAM" id="Phobius"/>
    </source>
</evidence>
<geneLocation type="plastid" evidence="4"/>
<dbReference type="GeneID" id="29071649"/>
<keyword evidence="3" id="KW-1133">Transmembrane helix</keyword>
<dbReference type="InterPro" id="IPR007572">
    <property type="entry name" value="Uncharacterised_Ycf20"/>
</dbReference>
<dbReference type="AlphaFoldDB" id="A0A1C8XSB8"/>
<organism evidence="4">
    <name type="scientific">Dasya binghamiae</name>
    <dbReference type="NCBI Taxonomy" id="1896963"/>
    <lineage>
        <taxon>Eukaryota</taxon>
        <taxon>Rhodophyta</taxon>
        <taxon>Florideophyceae</taxon>
        <taxon>Rhodymeniophycidae</taxon>
        <taxon>Ceramiales</taxon>
        <taxon>Dasyaceae</taxon>
        <taxon>Dasya</taxon>
    </lineage>
</organism>
<dbReference type="PANTHER" id="PTHR33787:SF4">
    <property type="entry name" value="YCF20-LIKE PROTEIN"/>
    <property type="match status" value="1"/>
</dbReference>
<proteinExistence type="inferred from homology"/>
<sequence>MQSCKIYFHSKKILKKLFTYRFNFFSLHIISLMLGFFIASILSTLPAQTGDWGIISAAIIVTLNEVISKMIYSYKIYKKNRILNLINNMKIGIIYGLFVDAFKLGS</sequence>
<feature type="transmembrane region" description="Helical" evidence="3">
    <location>
        <begin position="20"/>
        <end position="42"/>
    </location>
</feature>
<feature type="transmembrane region" description="Helical" evidence="3">
    <location>
        <begin position="54"/>
        <end position="72"/>
    </location>
</feature>
<evidence type="ECO:0000313" key="4">
    <source>
        <dbReference type="EMBL" id="AOH77372.1"/>
    </source>
</evidence>
<keyword evidence="3" id="KW-0472">Membrane</keyword>
<name>A0A1C8XSB8_9FLOR</name>
<reference evidence="4" key="1">
    <citation type="journal article" date="2016" name="Mitochondrial DNA Part B Resour">
        <title>Organellar genome analysis of the marine red alga Dasya binghamiae (Dasyaceae, Rhodophyta) reveals an uncharacteristic florideophyte mitogenome structure.</title>
        <authorList>
            <person name="Tamayo D.A."/>
            <person name="Hughey J.R."/>
        </authorList>
    </citation>
    <scope>NUCLEOTIDE SEQUENCE</scope>
</reference>
<dbReference type="EMBL" id="KX247284">
    <property type="protein sequence ID" value="AOH77372.1"/>
    <property type="molecule type" value="Genomic_DNA"/>
</dbReference>
<dbReference type="PANTHER" id="PTHR33787">
    <property type="match status" value="1"/>
</dbReference>
<dbReference type="RefSeq" id="YP_009295360.1">
    <property type="nucleotide sequence ID" value="NC_031161.1"/>
</dbReference>
<evidence type="ECO:0000256" key="2">
    <source>
        <dbReference type="ARBA" id="ARBA00021534"/>
    </source>
</evidence>
<keyword evidence="4" id="KW-0934">Plastid</keyword>